<gene>
    <name evidence="2" type="ORF">K432DRAFT_408372</name>
</gene>
<evidence type="ECO:0000256" key="1">
    <source>
        <dbReference type="SAM" id="MobiDB-lite"/>
    </source>
</evidence>
<dbReference type="AlphaFoldDB" id="A0A8E2JB72"/>
<keyword evidence="3" id="KW-1185">Reference proteome</keyword>
<organism evidence="2 3">
    <name type="scientific">Lepidopterella palustris CBS 459.81</name>
    <dbReference type="NCBI Taxonomy" id="1314670"/>
    <lineage>
        <taxon>Eukaryota</taxon>
        <taxon>Fungi</taxon>
        <taxon>Dikarya</taxon>
        <taxon>Ascomycota</taxon>
        <taxon>Pezizomycotina</taxon>
        <taxon>Dothideomycetes</taxon>
        <taxon>Pleosporomycetidae</taxon>
        <taxon>Mytilinidiales</taxon>
        <taxon>Argynnaceae</taxon>
        <taxon>Lepidopterella</taxon>
    </lineage>
</organism>
<accession>A0A8E2JB72</accession>
<feature type="region of interest" description="Disordered" evidence="1">
    <location>
        <begin position="242"/>
        <end position="261"/>
    </location>
</feature>
<sequence>MNKQKPHGRPAPLNISPQYQWDPNNIGQDIERTNRAIADILNLVHGVMQRVDSLYQYTTKAFTPLPNYIADTKARYDECYRTYAHEFQAHRDTQAAYQETKNVLEEMRNALAQEQEAHLYKSTELGLLKQTLDDERIVREDLEARNTKLGEEHEKINNEMRTLIEAINEQKQVLENDNQAMRATINKLQEGREKAGAETLEEIVVGEPTLQTKVRSLEEEKESLEKRLQEATDAVTAGKIELQTLQAQQSSRGHGKRRRAN</sequence>
<dbReference type="EMBL" id="KV745234">
    <property type="protein sequence ID" value="OCK76190.1"/>
    <property type="molecule type" value="Genomic_DNA"/>
</dbReference>
<evidence type="ECO:0000313" key="2">
    <source>
        <dbReference type="EMBL" id="OCK76190.1"/>
    </source>
</evidence>
<reference evidence="2 3" key="1">
    <citation type="journal article" date="2016" name="Nat. Commun.">
        <title>Ectomycorrhizal ecology is imprinted in the genome of the dominant symbiotic fungus Cenococcum geophilum.</title>
        <authorList>
            <consortium name="DOE Joint Genome Institute"/>
            <person name="Peter M."/>
            <person name="Kohler A."/>
            <person name="Ohm R.A."/>
            <person name="Kuo A."/>
            <person name="Krutzmann J."/>
            <person name="Morin E."/>
            <person name="Arend M."/>
            <person name="Barry K.W."/>
            <person name="Binder M."/>
            <person name="Choi C."/>
            <person name="Clum A."/>
            <person name="Copeland A."/>
            <person name="Grisel N."/>
            <person name="Haridas S."/>
            <person name="Kipfer T."/>
            <person name="LaButti K."/>
            <person name="Lindquist E."/>
            <person name="Lipzen A."/>
            <person name="Maire R."/>
            <person name="Meier B."/>
            <person name="Mihaltcheva S."/>
            <person name="Molinier V."/>
            <person name="Murat C."/>
            <person name="Poggeler S."/>
            <person name="Quandt C.A."/>
            <person name="Sperisen C."/>
            <person name="Tritt A."/>
            <person name="Tisserant E."/>
            <person name="Crous P.W."/>
            <person name="Henrissat B."/>
            <person name="Nehls U."/>
            <person name="Egli S."/>
            <person name="Spatafora J.W."/>
            <person name="Grigoriev I.V."/>
            <person name="Martin F.M."/>
        </authorList>
    </citation>
    <scope>NUCLEOTIDE SEQUENCE [LARGE SCALE GENOMIC DNA]</scope>
    <source>
        <strain evidence="2 3">CBS 459.81</strain>
    </source>
</reference>
<dbReference type="Proteomes" id="UP000250266">
    <property type="component" value="Unassembled WGS sequence"/>
</dbReference>
<protein>
    <submittedName>
        <fullName evidence="2">Uncharacterized protein</fullName>
    </submittedName>
</protein>
<evidence type="ECO:0000313" key="3">
    <source>
        <dbReference type="Proteomes" id="UP000250266"/>
    </source>
</evidence>
<proteinExistence type="predicted"/>
<feature type="compositionally biased region" description="Polar residues" evidence="1">
    <location>
        <begin position="243"/>
        <end position="252"/>
    </location>
</feature>
<name>A0A8E2JB72_9PEZI</name>